<dbReference type="Pfam" id="PF13302">
    <property type="entry name" value="Acetyltransf_3"/>
    <property type="match status" value="1"/>
</dbReference>
<dbReference type="SUPFAM" id="SSF55729">
    <property type="entry name" value="Acyl-CoA N-acyltransferases (Nat)"/>
    <property type="match status" value="1"/>
</dbReference>
<dbReference type="EMBL" id="BAABGJ010000081">
    <property type="protein sequence ID" value="GAA4359660.1"/>
    <property type="molecule type" value="Genomic_DNA"/>
</dbReference>
<feature type="domain" description="N-acetyltransferase" evidence="1">
    <location>
        <begin position="38"/>
        <end position="191"/>
    </location>
</feature>
<evidence type="ECO:0000313" key="2">
    <source>
        <dbReference type="EMBL" id="GAA4359660.1"/>
    </source>
</evidence>
<sequence length="200" mass="21695">MSPSHAAHGAHGAHATTALARTARSSLRTWEARTGHVVRVRPITSADFELERDFVHGLSRKAGYQRLMNPRTPSLDELRRWTDIDPAREDALIATTLTNGAERQIGVARYALEAGDGDADFAIVVADAWQGNGVGRQLLACLIERARDAGVRRLVGTTLSENRGMLALAQSLGFKRARMPGAAIYTLLTLDPSSQPRKSS</sequence>
<dbReference type="InterPro" id="IPR016181">
    <property type="entry name" value="Acyl_CoA_acyltransferase"/>
</dbReference>
<dbReference type="PROSITE" id="PS51186">
    <property type="entry name" value="GNAT"/>
    <property type="match status" value="1"/>
</dbReference>
<reference evidence="3" key="1">
    <citation type="journal article" date="2019" name="Int. J. Syst. Evol. Microbiol.">
        <title>The Global Catalogue of Microorganisms (GCM) 10K type strain sequencing project: providing services to taxonomists for standard genome sequencing and annotation.</title>
        <authorList>
            <consortium name="The Broad Institute Genomics Platform"/>
            <consortium name="The Broad Institute Genome Sequencing Center for Infectious Disease"/>
            <person name="Wu L."/>
            <person name="Ma J."/>
        </authorList>
    </citation>
    <scope>NUCLEOTIDE SEQUENCE [LARGE SCALE GENOMIC DNA]</scope>
    <source>
        <strain evidence="3">JCM 17804</strain>
    </source>
</reference>
<name>A0ABP8IJ90_9BURK</name>
<dbReference type="RefSeq" id="WP_345542134.1">
    <property type="nucleotide sequence ID" value="NZ_BAABGJ010000081.1"/>
</dbReference>
<protein>
    <recommendedName>
        <fullName evidence="1">N-acetyltransferase domain-containing protein</fullName>
    </recommendedName>
</protein>
<proteinExistence type="predicted"/>
<evidence type="ECO:0000313" key="3">
    <source>
        <dbReference type="Proteomes" id="UP001500975"/>
    </source>
</evidence>
<keyword evidence="3" id="KW-1185">Reference proteome</keyword>
<dbReference type="Gene3D" id="3.40.630.30">
    <property type="match status" value="1"/>
</dbReference>
<organism evidence="2 3">
    <name type="scientific">Variovorax defluvii</name>
    <dbReference type="NCBI Taxonomy" id="913761"/>
    <lineage>
        <taxon>Bacteria</taxon>
        <taxon>Pseudomonadati</taxon>
        <taxon>Pseudomonadota</taxon>
        <taxon>Betaproteobacteria</taxon>
        <taxon>Burkholderiales</taxon>
        <taxon>Comamonadaceae</taxon>
        <taxon>Variovorax</taxon>
    </lineage>
</organism>
<accession>A0ABP8IJ90</accession>
<gene>
    <name evidence="2" type="ORF">GCM10023165_56010</name>
</gene>
<dbReference type="Proteomes" id="UP001500975">
    <property type="component" value="Unassembled WGS sequence"/>
</dbReference>
<evidence type="ECO:0000259" key="1">
    <source>
        <dbReference type="PROSITE" id="PS51186"/>
    </source>
</evidence>
<dbReference type="CDD" id="cd04301">
    <property type="entry name" value="NAT_SF"/>
    <property type="match status" value="1"/>
</dbReference>
<dbReference type="InterPro" id="IPR000182">
    <property type="entry name" value="GNAT_dom"/>
</dbReference>
<comment type="caution">
    <text evidence="2">The sequence shown here is derived from an EMBL/GenBank/DDBJ whole genome shotgun (WGS) entry which is preliminary data.</text>
</comment>